<dbReference type="Gramene" id="EFJ28642">
    <property type="protein sequence ID" value="EFJ28642"/>
    <property type="gene ID" value="SELMODRAFT_147078"/>
</dbReference>
<dbReference type="SUPFAM" id="SSF50978">
    <property type="entry name" value="WD40 repeat-like"/>
    <property type="match status" value="1"/>
</dbReference>
<dbReference type="Pfam" id="PF00400">
    <property type="entry name" value="WD40"/>
    <property type="match status" value="3"/>
</dbReference>
<evidence type="ECO:0000256" key="2">
    <source>
        <dbReference type="ARBA" id="ARBA00022737"/>
    </source>
</evidence>
<accession>D8RGS8</accession>
<dbReference type="KEGG" id="smo:SELMODRAFT_147078"/>
<dbReference type="Gene3D" id="2.130.10.10">
    <property type="entry name" value="YVTN repeat-like/Quinoprotein amine dehydrogenase"/>
    <property type="match status" value="2"/>
</dbReference>
<dbReference type="FunCoup" id="D8RGS8">
    <property type="interactions" value="2523"/>
</dbReference>
<dbReference type="GO" id="GO:0005737">
    <property type="term" value="C:cytoplasm"/>
    <property type="evidence" value="ECO:0000318"/>
    <property type="project" value="GO_Central"/>
</dbReference>
<evidence type="ECO:0000256" key="1">
    <source>
        <dbReference type="ARBA" id="ARBA00022574"/>
    </source>
</evidence>
<dbReference type="STRING" id="88036.D8RGS8"/>
<feature type="repeat" description="WD" evidence="3">
    <location>
        <begin position="354"/>
        <end position="385"/>
    </location>
</feature>
<gene>
    <name evidence="5" type="ORF">SELMODRAFT_147078</name>
</gene>
<dbReference type="HOGENOM" id="CLU_012381_5_0_1"/>
<dbReference type="AlphaFoldDB" id="D8RGS8"/>
<proteinExistence type="predicted"/>
<organism evidence="6">
    <name type="scientific">Selaginella moellendorffii</name>
    <name type="common">Spikemoss</name>
    <dbReference type="NCBI Taxonomy" id="88036"/>
    <lineage>
        <taxon>Eukaryota</taxon>
        <taxon>Viridiplantae</taxon>
        <taxon>Streptophyta</taxon>
        <taxon>Embryophyta</taxon>
        <taxon>Tracheophyta</taxon>
        <taxon>Lycopodiopsida</taxon>
        <taxon>Selaginellales</taxon>
        <taxon>Selaginellaceae</taxon>
        <taxon>Selaginella</taxon>
    </lineage>
</organism>
<dbReference type="InParanoid" id="D8RGS8"/>
<dbReference type="PANTHER" id="PTHR15574:SF21">
    <property type="entry name" value="DDB1- AND CUL4-ASSOCIATED FACTOR 8"/>
    <property type="match status" value="1"/>
</dbReference>
<keyword evidence="1 3" id="KW-0853">WD repeat</keyword>
<evidence type="ECO:0000313" key="6">
    <source>
        <dbReference type="Proteomes" id="UP000001514"/>
    </source>
</evidence>
<dbReference type="PROSITE" id="PS50294">
    <property type="entry name" value="WD_REPEATS_REGION"/>
    <property type="match status" value="2"/>
</dbReference>
<keyword evidence="6" id="KW-1185">Reference proteome</keyword>
<dbReference type="InterPro" id="IPR015943">
    <property type="entry name" value="WD40/YVTN_repeat-like_dom_sf"/>
</dbReference>
<evidence type="ECO:0000313" key="5">
    <source>
        <dbReference type="EMBL" id="EFJ28642.1"/>
    </source>
</evidence>
<feature type="region of interest" description="Disordered" evidence="4">
    <location>
        <begin position="288"/>
        <end position="308"/>
    </location>
</feature>
<dbReference type="EMBL" id="GL377579">
    <property type="protein sequence ID" value="EFJ28642.1"/>
    <property type="molecule type" value="Genomic_DNA"/>
</dbReference>
<dbReference type="PANTHER" id="PTHR15574">
    <property type="entry name" value="WD REPEAT DOMAIN-CONTAINING FAMILY"/>
    <property type="match status" value="1"/>
</dbReference>
<feature type="region of interest" description="Disordered" evidence="4">
    <location>
        <begin position="438"/>
        <end position="481"/>
    </location>
</feature>
<keyword evidence="2" id="KW-0677">Repeat</keyword>
<sequence length="481" mass="54505">MDCEGASSSRSSTPALELYKCRHFELYKREIGSLRPSLYAHRIGGCEDMVQRLKEFRRLSGHRGCVNTVHFNPSGDRLVSGSDDKQIIFWDWMAGRKKLIYHSGHEQNVFQARIMPFSDDRSVVSCAADGQVRHALISEDGRVETKKLAKHRGPAHKLAVEPGSPRTFFSCGEDGIVLHFDLRDNRRTKLVSCQNRFKSRGPLVRLNSIVINPRNPNYLAVGGDDVYARVYDLRKIGDDTPVSLYTPKHLIGFPHIHITCVAYSHQEELLVSYSDEHIYLFQRDMEVQDQTRPDDDSAAADDGRSPQVYRGHRNAQTVKGVNFYGPNSEYVMSGSDCGHIFIWKKRGGALVTMLKGDRRVVNCLEPHPHTAFLATSGMDKTIKLWAPTSVDREPFPPNADKIMERNKRSREDLSNVPFTPEIIMRVLHLQSARFVDPEAQNQDDAQEHNEEEGYYNLISTENSDEDSSDDSLGSPRECIIS</sequence>
<feature type="repeat" description="WD" evidence="3">
    <location>
        <begin position="59"/>
        <end position="91"/>
    </location>
</feature>
<dbReference type="InterPro" id="IPR001680">
    <property type="entry name" value="WD40_rpt"/>
</dbReference>
<dbReference type="InterPro" id="IPR036322">
    <property type="entry name" value="WD40_repeat_dom_sf"/>
</dbReference>
<dbReference type="InterPro" id="IPR045151">
    <property type="entry name" value="DCAF8"/>
</dbReference>
<name>D8RGS8_SELML</name>
<dbReference type="SMART" id="SM00320">
    <property type="entry name" value="WD40"/>
    <property type="match status" value="7"/>
</dbReference>
<dbReference type="PROSITE" id="PS50082">
    <property type="entry name" value="WD_REPEATS_2"/>
    <property type="match status" value="2"/>
</dbReference>
<dbReference type="Proteomes" id="UP000001514">
    <property type="component" value="Unassembled WGS sequence"/>
</dbReference>
<evidence type="ECO:0000256" key="3">
    <source>
        <dbReference type="PROSITE-ProRule" id="PRU00221"/>
    </source>
</evidence>
<protein>
    <submittedName>
        <fullName evidence="5">Uncharacterized protein</fullName>
    </submittedName>
</protein>
<dbReference type="GO" id="GO:0080008">
    <property type="term" value="C:Cul4-RING E3 ubiquitin ligase complex"/>
    <property type="evidence" value="ECO:0000318"/>
    <property type="project" value="GO_Central"/>
</dbReference>
<dbReference type="eggNOG" id="KOG1334">
    <property type="taxonomic scope" value="Eukaryota"/>
</dbReference>
<evidence type="ECO:0000256" key="4">
    <source>
        <dbReference type="SAM" id="MobiDB-lite"/>
    </source>
</evidence>
<reference evidence="5 6" key="1">
    <citation type="journal article" date="2011" name="Science">
        <title>The Selaginella genome identifies genetic changes associated with the evolution of vascular plants.</title>
        <authorList>
            <person name="Banks J.A."/>
            <person name="Nishiyama T."/>
            <person name="Hasebe M."/>
            <person name="Bowman J.L."/>
            <person name="Gribskov M."/>
            <person name="dePamphilis C."/>
            <person name="Albert V.A."/>
            <person name="Aono N."/>
            <person name="Aoyama T."/>
            <person name="Ambrose B.A."/>
            <person name="Ashton N.W."/>
            <person name="Axtell M.J."/>
            <person name="Barker E."/>
            <person name="Barker M.S."/>
            <person name="Bennetzen J.L."/>
            <person name="Bonawitz N.D."/>
            <person name="Chapple C."/>
            <person name="Cheng C."/>
            <person name="Correa L.G."/>
            <person name="Dacre M."/>
            <person name="DeBarry J."/>
            <person name="Dreyer I."/>
            <person name="Elias M."/>
            <person name="Engstrom E.M."/>
            <person name="Estelle M."/>
            <person name="Feng L."/>
            <person name="Finet C."/>
            <person name="Floyd S.K."/>
            <person name="Frommer W.B."/>
            <person name="Fujita T."/>
            <person name="Gramzow L."/>
            <person name="Gutensohn M."/>
            <person name="Harholt J."/>
            <person name="Hattori M."/>
            <person name="Heyl A."/>
            <person name="Hirai T."/>
            <person name="Hiwatashi Y."/>
            <person name="Ishikawa M."/>
            <person name="Iwata M."/>
            <person name="Karol K.G."/>
            <person name="Koehler B."/>
            <person name="Kolukisaoglu U."/>
            <person name="Kubo M."/>
            <person name="Kurata T."/>
            <person name="Lalonde S."/>
            <person name="Li K."/>
            <person name="Li Y."/>
            <person name="Litt A."/>
            <person name="Lyons E."/>
            <person name="Manning G."/>
            <person name="Maruyama T."/>
            <person name="Michael T.P."/>
            <person name="Mikami K."/>
            <person name="Miyazaki S."/>
            <person name="Morinaga S."/>
            <person name="Murata T."/>
            <person name="Mueller-Roeber B."/>
            <person name="Nelson D.R."/>
            <person name="Obara M."/>
            <person name="Oguri Y."/>
            <person name="Olmstead R.G."/>
            <person name="Onodera N."/>
            <person name="Petersen B.L."/>
            <person name="Pils B."/>
            <person name="Prigge M."/>
            <person name="Rensing S.A."/>
            <person name="Riano-Pachon D.M."/>
            <person name="Roberts A.W."/>
            <person name="Sato Y."/>
            <person name="Scheller H.V."/>
            <person name="Schulz B."/>
            <person name="Schulz C."/>
            <person name="Shakirov E.V."/>
            <person name="Shibagaki N."/>
            <person name="Shinohara N."/>
            <person name="Shippen D.E."/>
            <person name="Soerensen I."/>
            <person name="Sotooka R."/>
            <person name="Sugimoto N."/>
            <person name="Sugita M."/>
            <person name="Sumikawa N."/>
            <person name="Tanurdzic M."/>
            <person name="Theissen G."/>
            <person name="Ulvskov P."/>
            <person name="Wakazuki S."/>
            <person name="Weng J.K."/>
            <person name="Willats W.W."/>
            <person name="Wipf D."/>
            <person name="Wolf P.G."/>
            <person name="Yang L."/>
            <person name="Zimmer A.D."/>
            <person name="Zhu Q."/>
            <person name="Mitros T."/>
            <person name="Hellsten U."/>
            <person name="Loque D."/>
            <person name="Otillar R."/>
            <person name="Salamov A."/>
            <person name="Schmutz J."/>
            <person name="Shapiro H."/>
            <person name="Lindquist E."/>
            <person name="Lucas S."/>
            <person name="Rokhsar D."/>
            <person name="Grigoriev I.V."/>
        </authorList>
    </citation>
    <scope>NUCLEOTIDE SEQUENCE [LARGE SCALE GENOMIC DNA]</scope>
</reference>